<dbReference type="InterPro" id="IPR004220">
    <property type="entry name" value="5-COMe_2-OHmuconate_Isoase"/>
</dbReference>
<reference evidence="1 2" key="1">
    <citation type="submission" date="2020-09" db="EMBL/GenBank/DDBJ databases">
        <title>A novel species.</title>
        <authorList>
            <person name="Gao J."/>
        </authorList>
    </citation>
    <scope>NUCLEOTIDE SEQUENCE [LARGE SCALE GENOMIC DNA]</scope>
    <source>
        <strain evidence="1 2">CRXT-Y-14</strain>
    </source>
</reference>
<dbReference type="KEGG" id="sxn:IAG42_01640"/>
<dbReference type="RefSeq" id="WP_188335197.1">
    <property type="nucleotide sequence ID" value="NZ_CP061281.1"/>
</dbReference>
<proteinExistence type="predicted"/>
<dbReference type="PANTHER" id="PTHR37950">
    <property type="entry name" value="4-HYDROXYPHENYLACETATE CATABOLISM PROTEIN"/>
    <property type="match status" value="1"/>
</dbReference>
<evidence type="ECO:0000313" key="1">
    <source>
        <dbReference type="EMBL" id="QNS02442.1"/>
    </source>
</evidence>
<accession>A0A7H1B137</accession>
<dbReference type="Proteomes" id="UP000516428">
    <property type="component" value="Chromosome"/>
</dbReference>
<dbReference type="Gene3D" id="3.30.429.10">
    <property type="entry name" value="Macrophage Migration Inhibitory Factor"/>
    <property type="match status" value="1"/>
</dbReference>
<keyword evidence="1" id="KW-0413">Isomerase</keyword>
<protein>
    <submittedName>
        <fullName evidence="1">5-carboxymethyl-2-hydroxymuconate delta isomerase</fullName>
    </submittedName>
</protein>
<dbReference type="SUPFAM" id="SSF55331">
    <property type="entry name" value="Tautomerase/MIF"/>
    <property type="match status" value="1"/>
</dbReference>
<organism evidence="1 2">
    <name type="scientific">Streptomyces xanthii</name>
    <dbReference type="NCBI Taxonomy" id="2768069"/>
    <lineage>
        <taxon>Bacteria</taxon>
        <taxon>Bacillati</taxon>
        <taxon>Actinomycetota</taxon>
        <taxon>Actinomycetes</taxon>
        <taxon>Kitasatosporales</taxon>
        <taxon>Streptomycetaceae</taxon>
        <taxon>Streptomyces</taxon>
    </lineage>
</organism>
<dbReference type="EMBL" id="CP061281">
    <property type="protein sequence ID" value="QNS02442.1"/>
    <property type="molecule type" value="Genomic_DNA"/>
</dbReference>
<name>A0A7H1B137_9ACTN</name>
<dbReference type="AlphaFoldDB" id="A0A7H1B137"/>
<dbReference type="GO" id="GO:0008704">
    <property type="term" value="F:5-carboxymethyl-2-hydroxymuconate delta-isomerase activity"/>
    <property type="evidence" value="ECO:0007669"/>
    <property type="project" value="InterPro"/>
</dbReference>
<evidence type="ECO:0000313" key="2">
    <source>
        <dbReference type="Proteomes" id="UP000516428"/>
    </source>
</evidence>
<dbReference type="InterPro" id="IPR014347">
    <property type="entry name" value="Tautomerase/MIF_sf"/>
</dbReference>
<gene>
    <name evidence="1" type="ORF">IAG42_01640</name>
</gene>
<keyword evidence="2" id="KW-1185">Reference proteome</keyword>
<dbReference type="PANTHER" id="PTHR37950:SF1">
    <property type="entry name" value="4-HYDROXYPHENYLACETATE CATABOLISM PROTEIN"/>
    <property type="match status" value="1"/>
</dbReference>
<sequence length="157" mass="16307">MPHVTVDYSPGLAGTFDRHAFAAALHTLVVEAAGSQGTCKVFFRAATETYVMGSEDEGTPVAHVEVALLPGRSEGTLARLSAKVLELLRTHLGPGAGGDGIGCGVVCSVEVRPLAAYSLYPTRLTARAGAALRSWTRSGRRSRASGAARGARCRAGR</sequence>